<evidence type="ECO:0000313" key="1">
    <source>
        <dbReference type="EMBL" id="UMO77222.1"/>
    </source>
</evidence>
<name>A0AAE9JUX2_9CAUD</name>
<dbReference type="Proteomes" id="UP000829466">
    <property type="component" value="Segment"/>
</dbReference>
<dbReference type="EMBL" id="OL702939">
    <property type="protein sequence ID" value="UMO77222.1"/>
    <property type="molecule type" value="Genomic_DNA"/>
</dbReference>
<sequence length="75" mass="8546">MKSNQDKATELLGQARAALDNLREHLAEVYGDHQSIRASDDQYEDMEMSWTGGALHDLDEAIKHFEDVEVTIWEA</sequence>
<gene>
    <name evidence="1" type="ORF">SmaMPs15_000071</name>
</gene>
<protein>
    <submittedName>
        <fullName evidence="1">Uncharacterized protein</fullName>
    </submittedName>
</protein>
<organism evidence="1 2">
    <name type="scientific">Stenotrophomonas maltophilia phage vB_SmaM_Ps15</name>
    <dbReference type="NCBI Taxonomy" id="3071007"/>
    <lineage>
        <taxon>Viruses</taxon>
        <taxon>Duplodnaviria</taxon>
        <taxon>Heunggongvirae</taxon>
        <taxon>Uroviricota</taxon>
        <taxon>Caudoviricetes</taxon>
        <taxon>Menderavirus</taxon>
        <taxon>Menderavirus Ps15</taxon>
    </lineage>
</organism>
<keyword evidence="2" id="KW-1185">Reference proteome</keyword>
<reference evidence="1 2" key="1">
    <citation type="submission" date="2021-12" db="EMBL/GenBank/DDBJ databases">
        <title>Characterization of bacteriophage vB_SmaM_Ps15 infective to Stenotrophomonas maltophila clinical ocular isolates.</title>
        <authorList>
            <person name="Damnjanovic D."/>
            <person name="Vazquez-Campos X."/>
            <person name="Elliott L."/>
            <person name="Willcox M."/>
            <person name="Bridge W.J."/>
        </authorList>
    </citation>
    <scope>NUCLEOTIDE SEQUENCE [LARGE SCALE GENOMIC DNA]</scope>
</reference>
<proteinExistence type="predicted"/>
<evidence type="ECO:0000313" key="2">
    <source>
        <dbReference type="Proteomes" id="UP000829466"/>
    </source>
</evidence>
<accession>A0AAE9JUX2</accession>